<proteinExistence type="predicted"/>
<dbReference type="Proteomes" id="UP000604046">
    <property type="component" value="Unassembled WGS sequence"/>
</dbReference>
<comment type="caution">
    <text evidence="1">The sequence shown here is derived from an EMBL/GenBank/DDBJ whole genome shotgun (WGS) entry which is preliminary data.</text>
</comment>
<name>A0A812UDM6_9DINO</name>
<gene>
    <name evidence="1" type="ORF">SNAT2548_LOCUS31769</name>
</gene>
<evidence type="ECO:0000313" key="1">
    <source>
        <dbReference type="EMBL" id="CAE7562491.1"/>
    </source>
</evidence>
<dbReference type="EMBL" id="CAJNDS010002674">
    <property type="protein sequence ID" value="CAE7562491.1"/>
    <property type="molecule type" value="Genomic_DNA"/>
</dbReference>
<dbReference type="OrthoDB" id="447519at2759"/>
<protein>
    <submittedName>
        <fullName evidence="1">Uncharacterized protein</fullName>
    </submittedName>
</protein>
<dbReference type="AlphaFoldDB" id="A0A812UDM6"/>
<sequence length="760" mass="82990">MLQVIPGWLKAARLSFEWLDMDESGPLRALHQHLASLLSAAEAMPDRGCEIAQQLARWVRCDVELKPLLRPLLDRLLPLAKSGPACPQLLPLLADLASDRWPRVCLEDPEVGGMLDVLCTADAALLLVRNIAGEEDSASNAEAALAVWQTLAGTAMCGTMEWEDEAELGAGRHSEWWVPSQQVFSCPAFPGLFARLVPELLRLLQCPSMHEHPKPEAVVQVRAAAQTAIAAWAALMGETTAWVEATWTPLQNIKQRLSAERPSETLAKDVEVTLWFSYTLAASWPERSAPAAAVVLEIGDRLDGFPPPWRSLLWMQACCLASTGPSHLSTRLIEWMLQRPPQLADAPALLGMTELPYASSLEMACRQLPPTAAFAMAAERLLGLALAEIPANQHPQSAEAKARMLRAMSHVMGGDAAQLCEALRRQILPSLRATAQGETGSIATRMIFSILHAVLPRKGGEPNPAISLWREYWDFVENAVLHWPCQMAADGREQPLDAAAEALAAAGSLPGLFQEVLQLLALGTSRRQKSGAEICLAALESVMQHLPSPPLDQAVASRAMAAAVCQATEAVLNEPDSLQNPMVLKALFALWSRGLAAGQAAAGLLRPSLLANCMIVDRLLGVFCEMVAVHADERMFRWLNLLLPRDGQTERHIAASILQALPSIYAAMFQALALQESLARFDGGVMDAAEFMFFSAEIFPHEYSAAVTAGLLAVPQLPTWSRQQILQLLDGRQEWPRRSAWICAFQQLVQDWQRARQPGI</sequence>
<reference evidence="1" key="1">
    <citation type="submission" date="2021-02" db="EMBL/GenBank/DDBJ databases">
        <authorList>
            <person name="Dougan E. K."/>
            <person name="Rhodes N."/>
            <person name="Thang M."/>
            <person name="Chan C."/>
        </authorList>
    </citation>
    <scope>NUCLEOTIDE SEQUENCE</scope>
</reference>
<keyword evidence="2" id="KW-1185">Reference proteome</keyword>
<organism evidence="1 2">
    <name type="scientific">Symbiodinium natans</name>
    <dbReference type="NCBI Taxonomy" id="878477"/>
    <lineage>
        <taxon>Eukaryota</taxon>
        <taxon>Sar</taxon>
        <taxon>Alveolata</taxon>
        <taxon>Dinophyceae</taxon>
        <taxon>Suessiales</taxon>
        <taxon>Symbiodiniaceae</taxon>
        <taxon>Symbiodinium</taxon>
    </lineage>
</organism>
<accession>A0A812UDM6</accession>
<evidence type="ECO:0000313" key="2">
    <source>
        <dbReference type="Proteomes" id="UP000604046"/>
    </source>
</evidence>